<protein>
    <recommendedName>
        <fullName evidence="4">SET domain-containing protein</fullName>
    </recommendedName>
</protein>
<evidence type="ECO:0008006" key="4">
    <source>
        <dbReference type="Google" id="ProtNLM"/>
    </source>
</evidence>
<reference evidence="2 3" key="1">
    <citation type="journal article" date="2015" name="Plant Cell">
        <title>Oil accumulation by the oleaginous diatom Fistulifera solaris as revealed by the genome and transcriptome.</title>
        <authorList>
            <person name="Tanaka T."/>
            <person name="Maeda Y."/>
            <person name="Veluchamy A."/>
            <person name="Tanaka M."/>
            <person name="Abida H."/>
            <person name="Marechal E."/>
            <person name="Bowler C."/>
            <person name="Muto M."/>
            <person name="Sunaga Y."/>
            <person name="Tanaka M."/>
            <person name="Yoshino T."/>
            <person name="Taniguchi T."/>
            <person name="Fukuda Y."/>
            <person name="Nemoto M."/>
            <person name="Matsumoto M."/>
            <person name="Wong P.S."/>
            <person name="Aburatani S."/>
            <person name="Fujibuchi W."/>
        </authorList>
    </citation>
    <scope>NUCLEOTIDE SEQUENCE [LARGE SCALE GENOMIC DNA]</scope>
    <source>
        <strain evidence="2 3">JPCC DA0580</strain>
    </source>
</reference>
<name>A0A1Z5JLV1_FISSO</name>
<evidence type="ECO:0000313" key="3">
    <source>
        <dbReference type="Proteomes" id="UP000198406"/>
    </source>
</evidence>
<dbReference type="InterPro" id="IPR046341">
    <property type="entry name" value="SET_dom_sf"/>
</dbReference>
<proteinExistence type="predicted"/>
<dbReference type="InParanoid" id="A0A1Z5JLV1"/>
<feature type="region of interest" description="Disordered" evidence="1">
    <location>
        <begin position="1"/>
        <end position="40"/>
    </location>
</feature>
<dbReference type="EMBL" id="BDSP01000087">
    <property type="protein sequence ID" value="GAX14995.1"/>
    <property type="molecule type" value="Genomic_DNA"/>
</dbReference>
<comment type="caution">
    <text evidence="2">The sequence shown here is derived from an EMBL/GenBank/DDBJ whole genome shotgun (WGS) entry which is preliminary data.</text>
</comment>
<dbReference type="AlphaFoldDB" id="A0A1Z5JLV1"/>
<evidence type="ECO:0000256" key="1">
    <source>
        <dbReference type="SAM" id="MobiDB-lite"/>
    </source>
</evidence>
<gene>
    <name evidence="2" type="ORF">FisN_12Lh308</name>
</gene>
<organism evidence="2 3">
    <name type="scientific">Fistulifera solaris</name>
    <name type="common">Oleaginous diatom</name>
    <dbReference type="NCBI Taxonomy" id="1519565"/>
    <lineage>
        <taxon>Eukaryota</taxon>
        <taxon>Sar</taxon>
        <taxon>Stramenopiles</taxon>
        <taxon>Ochrophyta</taxon>
        <taxon>Bacillariophyta</taxon>
        <taxon>Bacillariophyceae</taxon>
        <taxon>Bacillariophycidae</taxon>
        <taxon>Naviculales</taxon>
        <taxon>Naviculaceae</taxon>
        <taxon>Fistulifera</taxon>
    </lineage>
</organism>
<evidence type="ECO:0000313" key="2">
    <source>
        <dbReference type="EMBL" id="GAX14995.1"/>
    </source>
</evidence>
<accession>A0A1Z5JLV1</accession>
<feature type="compositionally biased region" description="Basic and acidic residues" evidence="1">
    <location>
        <begin position="16"/>
        <end position="33"/>
    </location>
</feature>
<keyword evidence="3" id="KW-1185">Reference proteome</keyword>
<sequence length="447" mass="51091">MAAPPEQKNPKPAPIPERKETGEKQVRFSENTKTDASAKQQPYSRRIVLAGKGKGKAKPIRDVGIFIAIFAVLMFITRDFEKSVVTNPDEDEDAIVPQDPIADKLNKLANAFVKLAQSDMDSKPFRKEPCDIFLRLGTIPKTGYSLFAGRNYTQDEMIPIPGLEISRWFPIRDDQSHTLNIAPHGFLLKHHPLQINVQGMLMTETDMTQSVSVRATRDIREGEELFVDFQQHPAKYLTMHSFDSIPSPEDHEIAREIRTDVVLTGKRLVHGQRKKSVKINPAPLLAMMQRSMEKVRPQVAALLHHETMYESLLYHHKVNSVCPSDVVVIDSTSVRTRYAVKMSNELTVIPLQRLITLKEEEKENWSLHCVPVEKESRIEWYCPLTMSAQHLITAPDNSPHNVELKWVEHEDLHNRNDLFAWKIVALQDLPAGAELKFSQEWKENFFA</sequence>
<dbReference type="Proteomes" id="UP000198406">
    <property type="component" value="Unassembled WGS sequence"/>
</dbReference>
<dbReference type="SUPFAM" id="SSF82199">
    <property type="entry name" value="SET domain"/>
    <property type="match status" value="1"/>
</dbReference>